<dbReference type="PROSITE" id="PS00531">
    <property type="entry name" value="RNASE_T2_2"/>
    <property type="match status" value="1"/>
</dbReference>
<keyword evidence="8" id="KW-0456">Lyase</keyword>
<evidence type="ECO:0000256" key="3">
    <source>
        <dbReference type="ARBA" id="ARBA00022729"/>
    </source>
</evidence>
<keyword evidence="4" id="KW-0255">Endonuclease</keyword>
<comment type="caution">
    <text evidence="10">The sequence shown here is derived from an EMBL/GenBank/DDBJ whole genome shotgun (WGS) entry which is preliminary data.</text>
</comment>
<keyword evidence="3" id="KW-0732">Signal</keyword>
<keyword evidence="5" id="KW-0378">Hydrolase</keyword>
<sequence length="136" mass="15060">MARLQKSWPSLSCPSSNGNRFWSHEWEKHGTCSESELDQHDYFEAALKLKEKVNLLSILKNAGIEPDDGFYSLDSIEEAIKEGVGHAAGIECNKDSAGNSQLYQVYLCVDTSGSDIIECPKLPRGKCASNVQFAKF</sequence>
<dbReference type="EMBL" id="JXTC01000901">
    <property type="protein sequence ID" value="PON35066.1"/>
    <property type="molecule type" value="Genomic_DNA"/>
</dbReference>
<evidence type="ECO:0000256" key="8">
    <source>
        <dbReference type="ARBA" id="ARBA00023239"/>
    </source>
</evidence>
<dbReference type="InterPro" id="IPR033130">
    <property type="entry name" value="RNase_T2_His_AS_2"/>
</dbReference>
<comment type="similarity">
    <text evidence="1 9">Belongs to the RNase T2 family.</text>
</comment>
<dbReference type="InterPro" id="IPR036430">
    <property type="entry name" value="RNase_T2-like_sf"/>
</dbReference>
<evidence type="ECO:0000256" key="5">
    <source>
        <dbReference type="ARBA" id="ARBA00022801"/>
    </source>
</evidence>
<keyword evidence="6" id="KW-1015">Disulfide bond</keyword>
<keyword evidence="2" id="KW-0540">Nuclease</keyword>
<dbReference type="Gene3D" id="3.90.730.10">
    <property type="entry name" value="Ribonuclease T2-like"/>
    <property type="match status" value="1"/>
</dbReference>
<dbReference type="AlphaFoldDB" id="A0A2P5AEW6"/>
<evidence type="ECO:0000256" key="6">
    <source>
        <dbReference type="ARBA" id="ARBA00023157"/>
    </source>
</evidence>
<dbReference type="GO" id="GO:0005576">
    <property type="term" value="C:extracellular region"/>
    <property type="evidence" value="ECO:0007669"/>
    <property type="project" value="TreeGrafter"/>
</dbReference>
<organism evidence="10 11">
    <name type="scientific">Trema orientale</name>
    <name type="common">Charcoal tree</name>
    <name type="synonym">Celtis orientalis</name>
    <dbReference type="NCBI Taxonomy" id="63057"/>
    <lineage>
        <taxon>Eukaryota</taxon>
        <taxon>Viridiplantae</taxon>
        <taxon>Streptophyta</taxon>
        <taxon>Embryophyta</taxon>
        <taxon>Tracheophyta</taxon>
        <taxon>Spermatophyta</taxon>
        <taxon>Magnoliopsida</taxon>
        <taxon>eudicotyledons</taxon>
        <taxon>Gunneridae</taxon>
        <taxon>Pentapetalae</taxon>
        <taxon>rosids</taxon>
        <taxon>fabids</taxon>
        <taxon>Rosales</taxon>
        <taxon>Cannabaceae</taxon>
        <taxon>Trema</taxon>
    </lineage>
</organism>
<proteinExistence type="inferred from homology"/>
<dbReference type="InterPro" id="IPR033697">
    <property type="entry name" value="Ribonuclease_T2_eukaryotic"/>
</dbReference>
<dbReference type="CDD" id="cd01061">
    <property type="entry name" value="RNase_T2_euk"/>
    <property type="match status" value="1"/>
</dbReference>
<evidence type="ECO:0000256" key="4">
    <source>
        <dbReference type="ARBA" id="ARBA00022759"/>
    </source>
</evidence>
<keyword evidence="7" id="KW-0325">Glycoprotein</keyword>
<dbReference type="Pfam" id="PF00445">
    <property type="entry name" value="Ribonuclease_T2"/>
    <property type="match status" value="1"/>
</dbReference>
<evidence type="ECO:0000256" key="1">
    <source>
        <dbReference type="ARBA" id="ARBA00007469"/>
    </source>
</evidence>
<dbReference type="InterPro" id="IPR001568">
    <property type="entry name" value="RNase_T2-like"/>
</dbReference>
<reference evidence="11" key="1">
    <citation type="submission" date="2016-06" db="EMBL/GenBank/DDBJ databases">
        <title>Parallel loss of symbiosis genes in relatives of nitrogen-fixing non-legume Parasponia.</title>
        <authorList>
            <person name="Van Velzen R."/>
            <person name="Holmer R."/>
            <person name="Bu F."/>
            <person name="Rutten L."/>
            <person name="Van Zeijl A."/>
            <person name="Liu W."/>
            <person name="Santuari L."/>
            <person name="Cao Q."/>
            <person name="Sharma T."/>
            <person name="Shen D."/>
            <person name="Roswanjaya Y."/>
            <person name="Wardhani T."/>
            <person name="Kalhor M.S."/>
            <person name="Jansen J."/>
            <person name="Van den Hoogen J."/>
            <person name="Gungor B."/>
            <person name="Hartog M."/>
            <person name="Hontelez J."/>
            <person name="Verver J."/>
            <person name="Yang W.-C."/>
            <person name="Schijlen E."/>
            <person name="Repin R."/>
            <person name="Schilthuizen M."/>
            <person name="Schranz E."/>
            <person name="Heidstra R."/>
            <person name="Miyata K."/>
            <person name="Fedorova E."/>
            <person name="Kohlen W."/>
            <person name="Bisseling T."/>
            <person name="Smit S."/>
            <person name="Geurts R."/>
        </authorList>
    </citation>
    <scope>NUCLEOTIDE SEQUENCE [LARGE SCALE GENOMIC DNA]</scope>
    <source>
        <strain evidence="11">cv. RG33-2</strain>
    </source>
</reference>
<evidence type="ECO:0000256" key="9">
    <source>
        <dbReference type="RuleBase" id="RU004328"/>
    </source>
</evidence>
<evidence type="ECO:0000313" key="11">
    <source>
        <dbReference type="Proteomes" id="UP000237000"/>
    </source>
</evidence>
<evidence type="ECO:0000313" key="10">
    <source>
        <dbReference type="EMBL" id="PON35066.1"/>
    </source>
</evidence>
<dbReference type="GO" id="GO:0003723">
    <property type="term" value="F:RNA binding"/>
    <property type="evidence" value="ECO:0007669"/>
    <property type="project" value="InterPro"/>
</dbReference>
<evidence type="ECO:0000256" key="7">
    <source>
        <dbReference type="ARBA" id="ARBA00023180"/>
    </source>
</evidence>
<dbReference type="SUPFAM" id="SSF55895">
    <property type="entry name" value="Ribonuclease Rh-like"/>
    <property type="match status" value="1"/>
</dbReference>
<accession>A0A2P5AEW6</accession>
<dbReference type="Proteomes" id="UP000237000">
    <property type="component" value="Unassembled WGS sequence"/>
</dbReference>
<evidence type="ECO:0000256" key="2">
    <source>
        <dbReference type="ARBA" id="ARBA00022722"/>
    </source>
</evidence>
<dbReference type="PANTHER" id="PTHR11240">
    <property type="entry name" value="RIBONUCLEASE T2"/>
    <property type="match status" value="1"/>
</dbReference>
<dbReference type="InParanoid" id="A0A2P5AEW6"/>
<protein>
    <submittedName>
        <fullName evidence="10">Ribonuclease T2-like</fullName>
    </submittedName>
</protein>
<dbReference type="GO" id="GO:0016787">
    <property type="term" value="F:hydrolase activity"/>
    <property type="evidence" value="ECO:0007669"/>
    <property type="project" value="UniProtKB-KW"/>
</dbReference>
<name>A0A2P5AEW6_TREOI</name>
<dbReference type="GO" id="GO:0006401">
    <property type="term" value="P:RNA catabolic process"/>
    <property type="evidence" value="ECO:0007669"/>
    <property type="project" value="TreeGrafter"/>
</dbReference>
<gene>
    <name evidence="10" type="ORF">TorRG33x02_352270</name>
</gene>
<dbReference type="GO" id="GO:0033897">
    <property type="term" value="F:ribonuclease T2 activity"/>
    <property type="evidence" value="ECO:0007669"/>
    <property type="project" value="InterPro"/>
</dbReference>
<dbReference type="PANTHER" id="PTHR11240:SF75">
    <property type="entry name" value="RIBONUCLEASE 3"/>
    <property type="match status" value="1"/>
</dbReference>
<dbReference type="OrthoDB" id="435754at2759"/>
<keyword evidence="11" id="KW-1185">Reference proteome</keyword>